<dbReference type="PANTHER" id="PTHR38682:SF1">
    <property type="entry name" value="V-TYPE ATP SYNTHASE SUBUNIT C"/>
    <property type="match status" value="1"/>
</dbReference>
<reference evidence="3 4" key="1">
    <citation type="journal article" date="2022" name="Genome Biol. Evol.">
        <title>Host diet, physiology and behaviors set the stage for Lachnospiraceae cladogenesis.</title>
        <authorList>
            <person name="Vera-Ponce De Leon A."/>
            <person name="Schneider M."/>
            <person name="Jahnes B.C."/>
            <person name="Sadowski V."/>
            <person name="Camuy-Velez L.A."/>
            <person name="Duan J."/>
            <person name="Sabree Z.L."/>
        </authorList>
    </citation>
    <scope>NUCLEOTIDE SEQUENCE [LARGE SCALE GENOMIC DNA]</scope>
    <source>
        <strain evidence="3 4">PAL227</strain>
    </source>
</reference>
<dbReference type="PANTHER" id="PTHR38682">
    <property type="entry name" value="V-TYPE ATP SYNTHASE SUBUNIT C"/>
    <property type="match status" value="1"/>
</dbReference>
<keyword evidence="1" id="KW-0813">Transport</keyword>
<dbReference type="RefSeq" id="WP_262069363.1">
    <property type="nucleotide sequence ID" value="NZ_JAMXOC010000013.1"/>
</dbReference>
<comment type="caution">
    <text evidence="3">The sequence shown here is derived from an EMBL/GenBank/DDBJ whole genome shotgun (WGS) entry which is preliminary data.</text>
</comment>
<accession>A0ABT1EIF1</accession>
<dbReference type="Pfam" id="PF01992">
    <property type="entry name" value="vATP-synt_AC39"/>
    <property type="match status" value="1"/>
</dbReference>
<dbReference type="Proteomes" id="UP001523565">
    <property type="component" value="Unassembled WGS sequence"/>
</dbReference>
<dbReference type="InterPro" id="IPR050873">
    <property type="entry name" value="V-ATPase_V0D/AC39_subunit"/>
</dbReference>
<evidence type="ECO:0000313" key="4">
    <source>
        <dbReference type="Proteomes" id="UP001523565"/>
    </source>
</evidence>
<dbReference type="InterPro" id="IPR036079">
    <property type="entry name" value="ATPase_csu/dsu_sf"/>
</dbReference>
<organism evidence="3 4">
    <name type="scientific">Ohessyouella blattaphilus</name>
    <dbReference type="NCBI Taxonomy" id="2949333"/>
    <lineage>
        <taxon>Bacteria</taxon>
        <taxon>Bacillati</taxon>
        <taxon>Bacillota</taxon>
        <taxon>Clostridia</taxon>
        <taxon>Lachnospirales</taxon>
        <taxon>Lachnospiraceae</taxon>
        <taxon>Ohessyouella</taxon>
    </lineage>
</organism>
<evidence type="ECO:0000256" key="2">
    <source>
        <dbReference type="ARBA" id="ARBA00023065"/>
    </source>
</evidence>
<name>A0ABT1EIF1_9FIRM</name>
<gene>
    <name evidence="3" type="ORF">NK118_09505</name>
</gene>
<keyword evidence="2" id="KW-0406">Ion transport</keyword>
<dbReference type="Gene3D" id="1.10.132.50">
    <property type="entry name" value="ATP synthase (C/AC39) subunit, domain 3"/>
    <property type="match status" value="3"/>
</dbReference>
<evidence type="ECO:0000313" key="3">
    <source>
        <dbReference type="EMBL" id="MCP1110484.1"/>
    </source>
</evidence>
<keyword evidence="4" id="KW-1185">Reference proteome</keyword>
<proteinExistence type="predicted"/>
<dbReference type="InterPro" id="IPR044911">
    <property type="entry name" value="V-type_ATPase_csu/dsu_dom_3"/>
</dbReference>
<protein>
    <submittedName>
        <fullName evidence="3">V-type ATPase subunit</fullName>
    </submittedName>
</protein>
<evidence type="ECO:0000256" key="1">
    <source>
        <dbReference type="ARBA" id="ARBA00022448"/>
    </source>
</evidence>
<sequence length="348" mass="41192">MDKVMSYSGIVAKLKAMQAKLLTDEDFETIAGMHTVPEVIEYLKETPSYEPYIGPLDASLHHRRHIEKVLIQSLYDDYTKVFRFAGIEQKKFMKFYIKRYEVDLVNYCLRIVFNHYDWPFDLDYKRDFFDRYSQLKIDKLITSNSPEELVENLKDTEYYEPLSRIKNTENPTLFDYDLALDLYSFSSIWKSRKRTLAGKELELFTKDVGTAIDLMNLQWIYRAKKYYNMLPPDIYAIVLPIHYRLKIENFKALVEAPSVTEFLNVLSGTYYAKRYNLDGTKTLEQLYKECMIKLYMSDRRNNPYSVASINTYFFQKENEIDKLTAALECIRYDLSKGETLNYIGGVIH</sequence>
<dbReference type="InterPro" id="IPR002843">
    <property type="entry name" value="ATPase_V0-cplx_csu/dsu"/>
</dbReference>
<dbReference type="EMBL" id="JAMZFV010000013">
    <property type="protein sequence ID" value="MCP1110484.1"/>
    <property type="molecule type" value="Genomic_DNA"/>
</dbReference>
<dbReference type="SUPFAM" id="SSF103486">
    <property type="entry name" value="V-type ATP synthase subunit C"/>
    <property type="match status" value="1"/>
</dbReference>